<evidence type="ECO:0000256" key="1">
    <source>
        <dbReference type="ARBA" id="ARBA00004448"/>
    </source>
</evidence>
<dbReference type="PANTHER" id="PTHR14154">
    <property type="entry name" value="UPF0041 BRAIN PROTEIN 44-RELATED"/>
    <property type="match status" value="1"/>
</dbReference>
<keyword evidence="8" id="KW-0472">Membrane</keyword>
<reference evidence="10" key="1">
    <citation type="submission" date="2022-07" db="EMBL/GenBank/DDBJ databases">
        <title>Phylogenomic reconstructions and comparative analyses of Kickxellomycotina fungi.</title>
        <authorList>
            <person name="Reynolds N.K."/>
            <person name="Stajich J.E."/>
            <person name="Barry K."/>
            <person name="Grigoriev I.V."/>
            <person name="Crous P."/>
            <person name="Smith M.E."/>
        </authorList>
    </citation>
    <scope>NUCLEOTIDE SEQUENCE</scope>
    <source>
        <strain evidence="10">BCRC 34381</strain>
    </source>
</reference>
<dbReference type="EMBL" id="JANBOI010000487">
    <property type="protein sequence ID" value="KAJ1730211.1"/>
    <property type="molecule type" value="Genomic_DNA"/>
</dbReference>
<evidence type="ECO:0000313" key="10">
    <source>
        <dbReference type="EMBL" id="KAJ1730211.1"/>
    </source>
</evidence>
<dbReference type="Proteomes" id="UP001143981">
    <property type="component" value="Unassembled WGS sequence"/>
</dbReference>
<keyword evidence="4" id="KW-0812">Transmembrane</keyword>
<gene>
    <name evidence="10" type="primary">MPC3</name>
    <name evidence="10" type="ORF">LPJ61_003136</name>
</gene>
<keyword evidence="11" id="KW-1185">Reference proteome</keyword>
<comment type="similarity">
    <text evidence="2 9">Belongs to the mitochondrial pyruvate carrier (MPC) (TC 2.A.105) family.</text>
</comment>
<accession>A0A9W7Y745</accession>
<evidence type="ECO:0000256" key="5">
    <source>
        <dbReference type="ARBA" id="ARBA00022792"/>
    </source>
</evidence>
<dbReference type="Pfam" id="PF03650">
    <property type="entry name" value="MPC"/>
    <property type="match status" value="1"/>
</dbReference>
<keyword evidence="6" id="KW-1133">Transmembrane helix</keyword>
<evidence type="ECO:0000256" key="7">
    <source>
        <dbReference type="ARBA" id="ARBA00023128"/>
    </source>
</evidence>
<evidence type="ECO:0000256" key="9">
    <source>
        <dbReference type="RuleBase" id="RU363100"/>
    </source>
</evidence>
<protein>
    <recommendedName>
        <fullName evidence="9">Mitochondrial pyruvate carrier</fullName>
    </recommendedName>
</protein>
<keyword evidence="5 9" id="KW-0999">Mitochondrion inner membrane</keyword>
<evidence type="ECO:0000256" key="2">
    <source>
        <dbReference type="ARBA" id="ARBA00006416"/>
    </source>
</evidence>
<dbReference type="OrthoDB" id="869189at2759"/>
<keyword evidence="7 9" id="KW-0496">Mitochondrion</keyword>
<name>A0A9W7Y745_9FUNG</name>
<evidence type="ECO:0000256" key="6">
    <source>
        <dbReference type="ARBA" id="ARBA00022989"/>
    </source>
</evidence>
<evidence type="ECO:0000256" key="3">
    <source>
        <dbReference type="ARBA" id="ARBA00022448"/>
    </source>
</evidence>
<evidence type="ECO:0000256" key="4">
    <source>
        <dbReference type="ARBA" id="ARBA00022692"/>
    </source>
</evidence>
<organism evidence="10 11">
    <name type="scientific">Coemansia biformis</name>
    <dbReference type="NCBI Taxonomy" id="1286918"/>
    <lineage>
        <taxon>Eukaryota</taxon>
        <taxon>Fungi</taxon>
        <taxon>Fungi incertae sedis</taxon>
        <taxon>Zoopagomycota</taxon>
        <taxon>Kickxellomycotina</taxon>
        <taxon>Kickxellomycetes</taxon>
        <taxon>Kickxellales</taxon>
        <taxon>Kickxellaceae</taxon>
        <taxon>Coemansia</taxon>
    </lineage>
</organism>
<comment type="caution">
    <text evidence="10">The sequence shown here is derived from an EMBL/GenBank/DDBJ whole genome shotgun (WGS) entry which is preliminary data.</text>
</comment>
<evidence type="ECO:0000256" key="8">
    <source>
        <dbReference type="ARBA" id="ARBA00023136"/>
    </source>
</evidence>
<dbReference type="GO" id="GO:0006850">
    <property type="term" value="P:pyruvate import into mitochondria"/>
    <property type="evidence" value="ECO:0007669"/>
    <property type="project" value="InterPro"/>
</dbReference>
<evidence type="ECO:0000313" key="11">
    <source>
        <dbReference type="Proteomes" id="UP001143981"/>
    </source>
</evidence>
<sequence length="113" mass="12109">MASAGASAFGKFFNSPVGPKTIHFWAPAMKWGLVIAGLGDIARPVEQISARQQLSLAATGLIWTRWSMIITPRNYSLATVNFFVGCTAIYHLARIALADKSNAKETKAVEAAA</sequence>
<keyword evidence="3 9" id="KW-0813">Transport</keyword>
<comment type="function">
    <text evidence="9">Mediates the uptake of pyruvate into mitochondria.</text>
</comment>
<comment type="subcellular location">
    <subcellularLocation>
        <location evidence="1 9">Mitochondrion inner membrane</location>
        <topology evidence="1 9">Multi-pass membrane protein</topology>
    </subcellularLocation>
</comment>
<keyword evidence="10" id="KW-0670">Pyruvate</keyword>
<dbReference type="InterPro" id="IPR005336">
    <property type="entry name" value="MPC"/>
</dbReference>
<dbReference type="AlphaFoldDB" id="A0A9W7Y745"/>
<dbReference type="GO" id="GO:0005743">
    <property type="term" value="C:mitochondrial inner membrane"/>
    <property type="evidence" value="ECO:0007669"/>
    <property type="project" value="UniProtKB-SubCell"/>
</dbReference>
<proteinExistence type="inferred from homology"/>